<dbReference type="PANTHER" id="PTHR34292">
    <property type="entry name" value="OUTER SPORE WALL PROTEIN LDS1"/>
    <property type="match status" value="1"/>
</dbReference>
<dbReference type="AlphaFoldDB" id="A0AAN7TKV4"/>
<feature type="transmembrane region" description="Helical" evidence="5">
    <location>
        <begin position="163"/>
        <end position="186"/>
    </location>
</feature>
<dbReference type="Proteomes" id="UP001310890">
    <property type="component" value="Unassembled WGS sequence"/>
</dbReference>
<dbReference type="InterPro" id="IPR052786">
    <property type="entry name" value="Spore_wall_assembly"/>
</dbReference>
<dbReference type="Pfam" id="PF07264">
    <property type="entry name" value="EI24"/>
    <property type="match status" value="1"/>
</dbReference>
<name>A0AAN7TKV4_9PEZI</name>
<organism evidence="6 7">
    <name type="scientific">Meristemomyces frigidus</name>
    <dbReference type="NCBI Taxonomy" id="1508187"/>
    <lineage>
        <taxon>Eukaryota</taxon>
        <taxon>Fungi</taxon>
        <taxon>Dikarya</taxon>
        <taxon>Ascomycota</taxon>
        <taxon>Pezizomycotina</taxon>
        <taxon>Dothideomycetes</taxon>
        <taxon>Dothideomycetidae</taxon>
        <taxon>Mycosphaerellales</taxon>
        <taxon>Teratosphaeriaceae</taxon>
        <taxon>Meristemomyces</taxon>
    </lineage>
</organism>
<evidence type="ECO:0000256" key="3">
    <source>
        <dbReference type="ARBA" id="ARBA00022989"/>
    </source>
</evidence>
<proteinExistence type="predicted"/>
<dbReference type="EMBL" id="JAVRRL010000017">
    <property type="protein sequence ID" value="KAK5114448.1"/>
    <property type="molecule type" value="Genomic_DNA"/>
</dbReference>
<feature type="transmembrane region" description="Helical" evidence="5">
    <location>
        <begin position="223"/>
        <end position="245"/>
    </location>
</feature>
<evidence type="ECO:0000256" key="4">
    <source>
        <dbReference type="ARBA" id="ARBA00023136"/>
    </source>
</evidence>
<dbReference type="GO" id="GO:0005619">
    <property type="term" value="C:ascospore wall"/>
    <property type="evidence" value="ECO:0007669"/>
    <property type="project" value="TreeGrafter"/>
</dbReference>
<evidence type="ECO:0000256" key="2">
    <source>
        <dbReference type="ARBA" id="ARBA00022692"/>
    </source>
</evidence>
<evidence type="ECO:0000313" key="7">
    <source>
        <dbReference type="Proteomes" id="UP001310890"/>
    </source>
</evidence>
<gene>
    <name evidence="6" type="ORF">LTR62_002383</name>
</gene>
<accession>A0AAN7TKV4</accession>
<evidence type="ECO:0000313" key="6">
    <source>
        <dbReference type="EMBL" id="KAK5114448.1"/>
    </source>
</evidence>
<comment type="subcellular location">
    <subcellularLocation>
        <location evidence="1">Membrane</location>
        <topology evidence="1">Multi-pass membrane protein</topology>
    </subcellularLocation>
</comment>
<sequence>MAFDKAPSLWTRFVRANFSPAFLYPLKGIWYYATHPYLRPLLKSRLIPLTVLSSSILVLLFLTAYLPLVGFLALFHFKGSAWVNATFSILIVGMLLIQMLFEALFVDSTQVDIFDAVMIAEGYEHLVKNCRPVADDIDETDPLKRMGPREKGATFAPFSFRQVIELVLCLPLNFIPFVGVPLFLLATGYRAGPLLNWRYFDLKQFNKRERNQFIKTKRRRFEYMWYGTVYLALQLIPVFSMLFLLTGAAGSALWSVHVEQESTRDSVDEEDLPPAYADSV</sequence>
<dbReference type="PANTHER" id="PTHR34292:SF1">
    <property type="entry name" value="OUTER SPORE WALL PROTEIN RRT8"/>
    <property type="match status" value="1"/>
</dbReference>
<dbReference type="GO" id="GO:0005628">
    <property type="term" value="C:prospore membrane"/>
    <property type="evidence" value="ECO:0007669"/>
    <property type="project" value="TreeGrafter"/>
</dbReference>
<keyword evidence="2 5" id="KW-0812">Transmembrane</keyword>
<protein>
    <submittedName>
        <fullName evidence="6">Uncharacterized protein</fullName>
    </submittedName>
</protein>
<comment type="caution">
    <text evidence="6">The sequence shown here is derived from an EMBL/GenBank/DDBJ whole genome shotgun (WGS) entry which is preliminary data.</text>
</comment>
<keyword evidence="3 5" id="KW-1133">Transmembrane helix</keyword>
<feature type="transmembrane region" description="Helical" evidence="5">
    <location>
        <begin position="81"/>
        <end position="101"/>
    </location>
</feature>
<feature type="transmembrane region" description="Helical" evidence="5">
    <location>
        <begin position="46"/>
        <end position="74"/>
    </location>
</feature>
<dbReference type="InterPro" id="IPR059112">
    <property type="entry name" value="CysZ/EI24"/>
</dbReference>
<dbReference type="GO" id="GO:0005811">
    <property type="term" value="C:lipid droplet"/>
    <property type="evidence" value="ECO:0007669"/>
    <property type="project" value="TreeGrafter"/>
</dbReference>
<reference evidence="6" key="1">
    <citation type="submission" date="2023-08" db="EMBL/GenBank/DDBJ databases">
        <title>Black Yeasts Isolated from many extreme environments.</title>
        <authorList>
            <person name="Coleine C."/>
            <person name="Stajich J.E."/>
            <person name="Selbmann L."/>
        </authorList>
    </citation>
    <scope>NUCLEOTIDE SEQUENCE</scope>
    <source>
        <strain evidence="6">CCFEE 5401</strain>
    </source>
</reference>
<keyword evidence="4 5" id="KW-0472">Membrane</keyword>
<evidence type="ECO:0000256" key="5">
    <source>
        <dbReference type="SAM" id="Phobius"/>
    </source>
</evidence>
<evidence type="ECO:0000256" key="1">
    <source>
        <dbReference type="ARBA" id="ARBA00004141"/>
    </source>
</evidence>